<reference evidence="10" key="1">
    <citation type="submission" date="2017-02" db="EMBL/GenBank/DDBJ databases">
        <authorList>
            <person name="Dridi B."/>
        </authorList>
    </citation>
    <scope>NUCLEOTIDE SEQUENCE [LARGE SCALE GENOMIC DNA]</scope>
    <source>
        <strain evidence="10">B Co 03.10</strain>
    </source>
</reference>
<evidence type="ECO:0000256" key="6">
    <source>
        <dbReference type="ARBA" id="ARBA00023136"/>
    </source>
</evidence>
<sequence>MTEMQAYRRFKKVTTAGAVLSGIAVFVLMAFIVTDVVLRNLGGASIPGGFEIVENYLLPLIVFPSLAWVCGSGIMPNMDLLIPRLSGKARHRTVQVIVAVEVVVIGVVFLAAAVHGVWHVVHQSSFLAGLTMLPQWPTQLLAPLGLGLLFVECCFVLLVNRKRDEAGFTVDRGPAEVVPDGL</sequence>
<evidence type="ECO:0000313" key="10">
    <source>
        <dbReference type="Proteomes" id="UP000196581"/>
    </source>
</evidence>
<feature type="transmembrane region" description="Helical" evidence="7">
    <location>
        <begin position="96"/>
        <end position="120"/>
    </location>
</feature>
<keyword evidence="3" id="KW-1003">Cell membrane</keyword>
<feature type="domain" description="Tripartite ATP-independent periplasmic transporters DctQ component" evidence="8">
    <location>
        <begin position="28"/>
        <end position="152"/>
    </location>
</feature>
<keyword evidence="4 7" id="KW-0812">Transmembrane</keyword>
<dbReference type="GO" id="GO:0005886">
    <property type="term" value="C:plasma membrane"/>
    <property type="evidence" value="ECO:0007669"/>
    <property type="project" value="UniProtKB-SubCell"/>
</dbReference>
<feature type="transmembrane region" description="Helical" evidence="7">
    <location>
        <begin position="56"/>
        <end position="75"/>
    </location>
</feature>
<evidence type="ECO:0000256" key="3">
    <source>
        <dbReference type="ARBA" id="ARBA00022475"/>
    </source>
</evidence>
<feature type="transmembrane region" description="Helical" evidence="7">
    <location>
        <begin position="12"/>
        <end position="36"/>
    </location>
</feature>
<evidence type="ECO:0000256" key="7">
    <source>
        <dbReference type="SAM" id="Phobius"/>
    </source>
</evidence>
<keyword evidence="6 7" id="KW-0472">Membrane</keyword>
<evidence type="ECO:0000256" key="5">
    <source>
        <dbReference type="ARBA" id="ARBA00022989"/>
    </source>
</evidence>
<comment type="subcellular location">
    <subcellularLocation>
        <location evidence="1">Cell membrane</location>
        <topology evidence="1">Multi-pass membrane protein</topology>
    </subcellularLocation>
</comment>
<dbReference type="Proteomes" id="UP000196581">
    <property type="component" value="Unassembled WGS sequence"/>
</dbReference>
<feature type="transmembrane region" description="Helical" evidence="7">
    <location>
        <begin position="140"/>
        <end position="159"/>
    </location>
</feature>
<keyword evidence="10" id="KW-1185">Reference proteome</keyword>
<evidence type="ECO:0000256" key="4">
    <source>
        <dbReference type="ARBA" id="ARBA00022692"/>
    </source>
</evidence>
<evidence type="ECO:0000256" key="1">
    <source>
        <dbReference type="ARBA" id="ARBA00004651"/>
    </source>
</evidence>
<organism evidence="9 10">
    <name type="scientific">Brevibacterium yomogidense</name>
    <dbReference type="NCBI Taxonomy" id="946573"/>
    <lineage>
        <taxon>Bacteria</taxon>
        <taxon>Bacillati</taxon>
        <taxon>Actinomycetota</taxon>
        <taxon>Actinomycetes</taxon>
        <taxon>Micrococcales</taxon>
        <taxon>Brevibacteriaceae</taxon>
        <taxon>Brevibacterium</taxon>
    </lineage>
</organism>
<accession>A0A1X6XNW6</accession>
<dbReference type="RefSeq" id="WP_087009201.1">
    <property type="nucleotide sequence ID" value="NZ_FWFF01000020.1"/>
</dbReference>
<dbReference type="AlphaFoldDB" id="A0A1X6XNW6"/>
<dbReference type="Pfam" id="PF04290">
    <property type="entry name" value="DctQ"/>
    <property type="match status" value="1"/>
</dbReference>
<gene>
    <name evidence="9" type="ORF">FM105_14040</name>
</gene>
<dbReference type="InterPro" id="IPR055348">
    <property type="entry name" value="DctQ"/>
</dbReference>
<evidence type="ECO:0000256" key="2">
    <source>
        <dbReference type="ARBA" id="ARBA00022448"/>
    </source>
</evidence>
<keyword evidence="5 7" id="KW-1133">Transmembrane helix</keyword>
<name>A0A1X6XNW6_9MICO</name>
<evidence type="ECO:0000313" key="9">
    <source>
        <dbReference type="EMBL" id="SLN01025.1"/>
    </source>
</evidence>
<evidence type="ECO:0000259" key="8">
    <source>
        <dbReference type="Pfam" id="PF04290"/>
    </source>
</evidence>
<protein>
    <recommendedName>
        <fullName evidence="8">Tripartite ATP-independent periplasmic transporters DctQ component domain-containing protein</fullName>
    </recommendedName>
</protein>
<keyword evidence="2" id="KW-0813">Transport</keyword>
<dbReference type="EMBL" id="FWFF01000020">
    <property type="protein sequence ID" value="SLN01025.1"/>
    <property type="molecule type" value="Genomic_DNA"/>
</dbReference>
<proteinExistence type="predicted"/>